<reference evidence="1 2" key="1">
    <citation type="journal article" date="2016" name="Nat. Commun.">
        <title>Thousands of microbial genomes shed light on interconnected biogeochemical processes in an aquifer system.</title>
        <authorList>
            <person name="Anantharaman K."/>
            <person name="Brown C.T."/>
            <person name="Hug L.A."/>
            <person name="Sharon I."/>
            <person name="Castelle C.J."/>
            <person name="Probst A.J."/>
            <person name="Thomas B.C."/>
            <person name="Singh A."/>
            <person name="Wilkins M.J."/>
            <person name="Karaoz U."/>
            <person name="Brodie E.L."/>
            <person name="Williams K.H."/>
            <person name="Hubbard S.S."/>
            <person name="Banfield J.F."/>
        </authorList>
    </citation>
    <scope>NUCLEOTIDE SEQUENCE [LARGE SCALE GENOMIC DNA]</scope>
</reference>
<sequence>MSHPPPVHDTELLVTLWPSFQHFPRFAADPRLSGIRLNSAMIGVPDLKNEFALLGEHKPTVPLYFDIKGRQLRIQDVHLLRTKSGPPDLELVLNHPIAVETPSLALFKAGSDSAILRELRDDGKRLVFDGGPRYMVAPGESLCVRHPSLQVLGSTFTDVELEKIRLVKEFGFVRWFLSYVESQRDVDEFLELVGKDADVWLKIENLPGLRYVSQEFVKRPNLTLVMARGDLYVEVDRPHEILCAHRLLIEKDPEACAASRILLSAMGNANLTVNNIRGLAKGARKGHVDAAKILALIEEGERDPTPSCADFSELAWLSDIGYRRVMLCDELCLKGKLLGRAVNAFCQFRDSYSAVKSS</sequence>
<dbReference type="InterPro" id="IPR040442">
    <property type="entry name" value="Pyrv_kinase-like_dom_sf"/>
</dbReference>
<comment type="caution">
    <text evidence="1">The sequence shown here is derived from an EMBL/GenBank/DDBJ whole genome shotgun (WGS) entry which is preliminary data.</text>
</comment>
<protein>
    <recommendedName>
        <fullName evidence="3">Pyruvate kinase barrel domain-containing protein</fullName>
    </recommendedName>
</protein>
<evidence type="ECO:0000313" key="1">
    <source>
        <dbReference type="EMBL" id="OGZ10546.1"/>
    </source>
</evidence>
<accession>A0A1G2DAB0</accession>
<organism evidence="1 2">
    <name type="scientific">Candidatus Lloydbacteria bacterium RIFCSPHIGHO2_02_FULL_50_13</name>
    <dbReference type="NCBI Taxonomy" id="1798661"/>
    <lineage>
        <taxon>Bacteria</taxon>
        <taxon>Candidatus Lloydiibacteriota</taxon>
    </lineage>
</organism>
<gene>
    <name evidence="1" type="ORF">A3D65_01795</name>
</gene>
<dbReference type="STRING" id="1798661.A3D65_01795"/>
<evidence type="ECO:0008006" key="3">
    <source>
        <dbReference type="Google" id="ProtNLM"/>
    </source>
</evidence>
<dbReference type="SUPFAM" id="SSF51621">
    <property type="entry name" value="Phosphoenolpyruvate/pyruvate domain"/>
    <property type="match status" value="1"/>
</dbReference>
<dbReference type="Proteomes" id="UP000177996">
    <property type="component" value="Unassembled WGS sequence"/>
</dbReference>
<dbReference type="GO" id="GO:0003824">
    <property type="term" value="F:catalytic activity"/>
    <property type="evidence" value="ECO:0007669"/>
    <property type="project" value="InterPro"/>
</dbReference>
<dbReference type="EMBL" id="MHLL01000007">
    <property type="protein sequence ID" value="OGZ10546.1"/>
    <property type="molecule type" value="Genomic_DNA"/>
</dbReference>
<dbReference type="Gene3D" id="3.20.20.60">
    <property type="entry name" value="Phosphoenolpyruvate-binding domains"/>
    <property type="match status" value="1"/>
</dbReference>
<name>A0A1G2DAB0_9BACT</name>
<dbReference type="AlphaFoldDB" id="A0A1G2DAB0"/>
<dbReference type="InterPro" id="IPR015813">
    <property type="entry name" value="Pyrv/PenolPyrv_kinase-like_dom"/>
</dbReference>
<evidence type="ECO:0000313" key="2">
    <source>
        <dbReference type="Proteomes" id="UP000177996"/>
    </source>
</evidence>
<proteinExistence type="predicted"/>